<evidence type="ECO:0000259" key="2">
    <source>
        <dbReference type="Pfam" id="PF26138"/>
    </source>
</evidence>
<keyword evidence="4" id="KW-1185">Reference proteome</keyword>
<protein>
    <recommendedName>
        <fullName evidence="5">Myb/SANT-like domain-containing protein</fullName>
    </recommendedName>
</protein>
<organism evidence="3 4">
    <name type="scientific">Rhododendron simsii</name>
    <name type="common">Sims's rhododendron</name>
    <dbReference type="NCBI Taxonomy" id="118357"/>
    <lineage>
        <taxon>Eukaryota</taxon>
        <taxon>Viridiplantae</taxon>
        <taxon>Streptophyta</taxon>
        <taxon>Embryophyta</taxon>
        <taxon>Tracheophyta</taxon>
        <taxon>Spermatophyta</taxon>
        <taxon>Magnoliopsida</taxon>
        <taxon>eudicotyledons</taxon>
        <taxon>Gunneridae</taxon>
        <taxon>Pentapetalae</taxon>
        <taxon>asterids</taxon>
        <taxon>Ericales</taxon>
        <taxon>Ericaceae</taxon>
        <taxon>Ericoideae</taxon>
        <taxon>Rhodoreae</taxon>
        <taxon>Rhododendron</taxon>
    </lineage>
</organism>
<evidence type="ECO:0008006" key="5">
    <source>
        <dbReference type="Google" id="ProtNLM"/>
    </source>
</evidence>
<dbReference type="Pfam" id="PF26138">
    <property type="entry name" value="DUF8040"/>
    <property type="match status" value="1"/>
</dbReference>
<dbReference type="Proteomes" id="UP000626092">
    <property type="component" value="Unassembled WGS sequence"/>
</dbReference>
<sequence length="473" mass="54936">MGLHAFEMLVYILRESFRLNDTWYTYVEEQLVRFLFLLAHNIWNRKIGFFFRHSGETVFRQFHNVLRAIISLEDIILIQPSGLEVPPEILDSSRFYSYFKVSINREDKTYVWPGWEGFASNSRIINNALTREDKLSVPLDDKILAEVDEELANAEPEETSSFSNGSSFPQKRWSKEKSTLAQEIDDYLVDVLYEQALYGNKIDRSFTATAYANASKAMYQKFGENISKEHIKNRLKTIRQNFNLAYDLVKNTGGLGWNEEMRMLELIQTLHMDANPDAKKFHMWPLPKFDQLVAIFGKDRATGTCAETTKEKKRQWEKERSERSLDYIDEFLTQNEVQFENLDDSLRSTSKKFHLDSTRSSKGTKRKGAMVDLLLKQFQVFNNGINEVAIALREGNLVLHEGNLALKEGQPRVYSEEEVFQELENLGVEEDLQFLAYNFITSNLGLVRAFFGCPTHRRKAWLVEKMHASSNTC</sequence>
<accession>A0A834L9A9</accession>
<evidence type="ECO:0000313" key="4">
    <source>
        <dbReference type="Proteomes" id="UP000626092"/>
    </source>
</evidence>
<feature type="domain" description="Myb/SANT-like" evidence="1">
    <location>
        <begin position="183"/>
        <end position="264"/>
    </location>
</feature>
<dbReference type="OrthoDB" id="1434562at2759"/>
<dbReference type="PANTHER" id="PTHR46929:SF4">
    <property type="entry name" value="MYB_SANT-LIKE DOMAIN-CONTAINING PROTEIN"/>
    <property type="match status" value="1"/>
</dbReference>
<dbReference type="PANTHER" id="PTHR46929">
    <property type="entry name" value="EXPRESSED PROTEIN"/>
    <property type="match status" value="1"/>
</dbReference>
<dbReference type="Pfam" id="PF12776">
    <property type="entry name" value="Myb_DNA-bind_3"/>
    <property type="match status" value="1"/>
</dbReference>
<gene>
    <name evidence="3" type="ORF">RHSIM_Rhsim12G0045600</name>
</gene>
<evidence type="ECO:0000259" key="1">
    <source>
        <dbReference type="Pfam" id="PF12776"/>
    </source>
</evidence>
<dbReference type="InterPro" id="IPR058353">
    <property type="entry name" value="DUF8040"/>
</dbReference>
<reference evidence="3" key="1">
    <citation type="submission" date="2019-11" db="EMBL/GenBank/DDBJ databases">
        <authorList>
            <person name="Liu Y."/>
            <person name="Hou J."/>
            <person name="Li T.-Q."/>
            <person name="Guan C.-H."/>
            <person name="Wu X."/>
            <person name="Wu H.-Z."/>
            <person name="Ling F."/>
            <person name="Zhang R."/>
            <person name="Shi X.-G."/>
            <person name="Ren J.-P."/>
            <person name="Chen E.-F."/>
            <person name="Sun J.-M."/>
        </authorList>
    </citation>
    <scope>NUCLEOTIDE SEQUENCE</scope>
    <source>
        <strain evidence="3">Adult_tree_wgs_1</strain>
        <tissue evidence="3">Leaves</tissue>
    </source>
</reference>
<comment type="caution">
    <text evidence="3">The sequence shown here is derived from an EMBL/GenBank/DDBJ whole genome shotgun (WGS) entry which is preliminary data.</text>
</comment>
<dbReference type="InterPro" id="IPR024752">
    <property type="entry name" value="Myb/SANT-like_dom"/>
</dbReference>
<feature type="domain" description="DUF8040" evidence="2">
    <location>
        <begin position="1"/>
        <end position="70"/>
    </location>
</feature>
<proteinExistence type="predicted"/>
<dbReference type="EMBL" id="WJXA01000012">
    <property type="protein sequence ID" value="KAF7123891.1"/>
    <property type="molecule type" value="Genomic_DNA"/>
</dbReference>
<evidence type="ECO:0000313" key="3">
    <source>
        <dbReference type="EMBL" id="KAF7123891.1"/>
    </source>
</evidence>
<dbReference type="AlphaFoldDB" id="A0A834L9A9"/>
<name>A0A834L9A9_RHOSS</name>